<reference evidence="2" key="1">
    <citation type="submission" date="2023-03" db="EMBL/GenBank/DDBJ databases">
        <title>Massive genome expansion in bonnet fungi (Mycena s.s.) driven by repeated elements and novel gene families across ecological guilds.</title>
        <authorList>
            <consortium name="Lawrence Berkeley National Laboratory"/>
            <person name="Harder C.B."/>
            <person name="Miyauchi S."/>
            <person name="Viragh M."/>
            <person name="Kuo A."/>
            <person name="Thoen E."/>
            <person name="Andreopoulos B."/>
            <person name="Lu D."/>
            <person name="Skrede I."/>
            <person name="Drula E."/>
            <person name="Henrissat B."/>
            <person name="Morin E."/>
            <person name="Kohler A."/>
            <person name="Barry K."/>
            <person name="LaButti K."/>
            <person name="Morin E."/>
            <person name="Salamov A."/>
            <person name="Lipzen A."/>
            <person name="Mereny Z."/>
            <person name="Hegedus B."/>
            <person name="Baldrian P."/>
            <person name="Stursova M."/>
            <person name="Weitz H."/>
            <person name="Taylor A."/>
            <person name="Grigoriev I.V."/>
            <person name="Nagy L.G."/>
            <person name="Martin F."/>
            <person name="Kauserud H."/>
        </authorList>
    </citation>
    <scope>NUCLEOTIDE SEQUENCE</scope>
    <source>
        <strain evidence="2">9284</strain>
    </source>
</reference>
<gene>
    <name evidence="2" type="ORF">FB45DRAFT_1011701</name>
</gene>
<sequence length="638" mass="69741">MNPEEPSLNHAPLLLVPQLTQLLAGLGLGGVTTISSHRELTPSLLICILERLTKKRLPLSDADREGLFGSNAQKVHGLKIFLGVLQADVVCKDVGLSALDPFRLARGEDHETLFMAQLLCWAAGADRELRAEGGMEERSGSPSTLTTRNTASSPLLVGVKEEEETPDTSVSADAPAPHNARCIHEIPEPSLILSPITPERQSLPLPPPHCSPPRCIHQVPSPPMLLSPMIPTRSDRTLSLSLPPPSSPSVRYTGHLTFVDEDAEIAAFEASRSRSSSSSLLLSTAAPPLRSTAQAPERALAKEHARTRHLTRQKADLLEQLARMGVDSDPESHPVGREEEDEWDCGTFRYRSPYSSCLWEAVMPERYSGMPARASRLLDSPTDCSGDLFHPLRGMTAMIVGSGVWVSKTITNMSDSFWAGQQAAYMTQYNQAQAALGIIYLANLSLRRAEIEMRYNIECSEAIHQRRQPPSPPEYPTVSDAEREAIESRFCALFNMERQNLWQTRKLGEKPAADECLEELSLSTPGNSVRIKRTSGGSGGAQRRVIPTHTEHRSSAVSKNVRKSSENRRRLKSRTRIKVEGGQEESGYAHRGELGGCPSPGTAANSGGVVEIRTKVGDSQTAMHSIGLELAGEREVYE</sequence>
<evidence type="ECO:0000256" key="1">
    <source>
        <dbReference type="SAM" id="MobiDB-lite"/>
    </source>
</evidence>
<dbReference type="Proteomes" id="UP001221142">
    <property type="component" value="Unassembled WGS sequence"/>
</dbReference>
<proteinExistence type="predicted"/>
<protein>
    <submittedName>
        <fullName evidence="2">Uncharacterized protein</fullName>
    </submittedName>
</protein>
<keyword evidence="3" id="KW-1185">Reference proteome</keyword>
<dbReference type="AlphaFoldDB" id="A0AAD7B0F2"/>
<organism evidence="2 3">
    <name type="scientific">Roridomyces roridus</name>
    <dbReference type="NCBI Taxonomy" id="1738132"/>
    <lineage>
        <taxon>Eukaryota</taxon>
        <taxon>Fungi</taxon>
        <taxon>Dikarya</taxon>
        <taxon>Basidiomycota</taxon>
        <taxon>Agaricomycotina</taxon>
        <taxon>Agaricomycetes</taxon>
        <taxon>Agaricomycetidae</taxon>
        <taxon>Agaricales</taxon>
        <taxon>Marasmiineae</taxon>
        <taxon>Mycenaceae</taxon>
        <taxon>Roridomyces</taxon>
    </lineage>
</organism>
<feature type="compositionally biased region" description="Polar residues" evidence="1">
    <location>
        <begin position="140"/>
        <end position="153"/>
    </location>
</feature>
<feature type="region of interest" description="Disordered" evidence="1">
    <location>
        <begin position="548"/>
        <end position="609"/>
    </location>
</feature>
<feature type="compositionally biased region" description="Basic and acidic residues" evidence="1">
    <location>
        <begin position="577"/>
        <end position="593"/>
    </location>
</feature>
<comment type="caution">
    <text evidence="2">The sequence shown here is derived from an EMBL/GenBank/DDBJ whole genome shotgun (WGS) entry which is preliminary data.</text>
</comment>
<accession>A0AAD7B0F2</accession>
<name>A0AAD7B0F2_9AGAR</name>
<evidence type="ECO:0000313" key="3">
    <source>
        <dbReference type="Proteomes" id="UP001221142"/>
    </source>
</evidence>
<feature type="region of interest" description="Disordered" evidence="1">
    <location>
        <begin position="131"/>
        <end position="177"/>
    </location>
</feature>
<dbReference type="EMBL" id="JARKIF010000055">
    <property type="protein sequence ID" value="KAJ7606641.1"/>
    <property type="molecule type" value="Genomic_DNA"/>
</dbReference>
<feature type="region of interest" description="Disordered" evidence="1">
    <location>
        <begin position="285"/>
        <end position="313"/>
    </location>
</feature>
<evidence type="ECO:0000313" key="2">
    <source>
        <dbReference type="EMBL" id="KAJ7606641.1"/>
    </source>
</evidence>